<dbReference type="Gene3D" id="3.40.50.80">
    <property type="entry name" value="Nucleotide-binding domain of ferredoxin-NADP reductase (FNR) module"/>
    <property type="match status" value="1"/>
</dbReference>
<evidence type="ECO:0000313" key="5">
    <source>
        <dbReference type="EMBL" id="WOT06479.1"/>
    </source>
</evidence>
<evidence type="ECO:0000259" key="4">
    <source>
        <dbReference type="PROSITE" id="PS51384"/>
    </source>
</evidence>
<sequence length="332" mass="36343">MTTFFFDGQAYDAKKGESVLDTIVRSGNPINYSCKKGACKTCLVQHVGGQLPVGAQRGLSVRLKTHKYLCACQCAPVEGLKLKAVMAQDLFMGARLLSRVLLTNNTMKLVVKLSEMMDCKPGQYLHIRRFDGLTRSYAIARVLEGNIIELHINRKYNGQFSGWLFNTASIGEKLLVQGPFGQCRYLNDYQQDKLIVIGHGAGIGAALGIVEQALAQGHVGEIYLYHGARNVAELYLNKHCLALMMAHQQLTYTACITGSGAIGSVDARCVQAQPSELAASQHPVKPNNRIFLCGEPAAVVKAQQQVFLAGFNVANIHVLPFEYKDLRVVSRG</sequence>
<protein>
    <submittedName>
        <fullName evidence="5">2Fe-2S iron-sulfur cluster-binding protein</fullName>
    </submittedName>
</protein>
<dbReference type="SUPFAM" id="SSF63380">
    <property type="entry name" value="Riboflavin synthase domain-like"/>
    <property type="match status" value="1"/>
</dbReference>
<organism evidence="5 6">
    <name type="scientific">Shewanella youngdeokensis</name>
    <dbReference type="NCBI Taxonomy" id="2999068"/>
    <lineage>
        <taxon>Bacteria</taxon>
        <taxon>Pseudomonadati</taxon>
        <taxon>Pseudomonadota</taxon>
        <taxon>Gammaproteobacteria</taxon>
        <taxon>Alteromonadales</taxon>
        <taxon>Shewanellaceae</taxon>
        <taxon>Shewanella</taxon>
    </lineage>
</organism>
<dbReference type="InterPro" id="IPR001041">
    <property type="entry name" value="2Fe-2S_ferredoxin-type"/>
</dbReference>
<evidence type="ECO:0000313" key="6">
    <source>
        <dbReference type="Proteomes" id="UP001529491"/>
    </source>
</evidence>
<dbReference type="SUPFAM" id="SSF52343">
    <property type="entry name" value="Ferredoxin reductase-like, C-terminal NADP-linked domain"/>
    <property type="match status" value="1"/>
</dbReference>
<dbReference type="InterPro" id="IPR017938">
    <property type="entry name" value="Riboflavin_synthase-like_b-brl"/>
</dbReference>
<dbReference type="Pfam" id="PF00175">
    <property type="entry name" value="NAD_binding_1"/>
    <property type="match status" value="1"/>
</dbReference>
<dbReference type="InterPro" id="IPR008333">
    <property type="entry name" value="Cbr1-like_FAD-bd_dom"/>
</dbReference>
<evidence type="ECO:0000256" key="2">
    <source>
        <dbReference type="ARBA" id="ARBA00034078"/>
    </source>
</evidence>
<proteinExistence type="predicted"/>
<feature type="domain" description="2Fe-2S ferredoxin-type" evidence="3">
    <location>
        <begin position="1"/>
        <end position="88"/>
    </location>
</feature>
<dbReference type="InterPro" id="IPR039261">
    <property type="entry name" value="FNR_nucleotide-bd"/>
</dbReference>
<dbReference type="PANTHER" id="PTHR47354:SF5">
    <property type="entry name" value="PROTEIN RFBI"/>
    <property type="match status" value="1"/>
</dbReference>
<comment type="cofactor">
    <cofactor evidence="2">
        <name>[2Fe-2S] cluster</name>
        <dbReference type="ChEBI" id="CHEBI:190135"/>
    </cofactor>
</comment>
<dbReference type="PRINTS" id="PR00410">
    <property type="entry name" value="PHEHYDRXLASE"/>
</dbReference>
<dbReference type="Pfam" id="PF00970">
    <property type="entry name" value="FAD_binding_6"/>
    <property type="match status" value="1"/>
</dbReference>
<keyword evidence="1" id="KW-0830">Ubiquinone</keyword>
<dbReference type="CDD" id="cd06194">
    <property type="entry name" value="FNR_N-term_Iron_sulfur_binding"/>
    <property type="match status" value="1"/>
</dbReference>
<accession>A0ABZ0K3T3</accession>
<dbReference type="PROSITE" id="PS51384">
    <property type="entry name" value="FAD_FR"/>
    <property type="match status" value="1"/>
</dbReference>
<dbReference type="PANTHER" id="PTHR47354">
    <property type="entry name" value="NADH OXIDOREDUCTASE HCR"/>
    <property type="match status" value="1"/>
</dbReference>
<reference evidence="5 6" key="1">
    <citation type="submission" date="2023-10" db="EMBL/GenBank/DDBJ databases">
        <title>Complete genome sequence of Shewanella sp. DAU334.</title>
        <authorList>
            <person name="Lee Y.-S."/>
            <person name="Jeong H.-R."/>
            <person name="Hwang E.-J."/>
            <person name="Choi Y.-L."/>
            <person name="Kim G.-D."/>
        </authorList>
    </citation>
    <scope>NUCLEOTIDE SEQUENCE [LARGE SCALE GENOMIC DNA]</scope>
    <source>
        <strain evidence="5 6">DAU334</strain>
    </source>
</reference>
<dbReference type="Gene3D" id="3.10.20.30">
    <property type="match status" value="1"/>
</dbReference>
<gene>
    <name evidence="5" type="ORF">RGE70_06820</name>
</gene>
<dbReference type="InterPro" id="IPR017927">
    <property type="entry name" value="FAD-bd_FR_type"/>
</dbReference>
<dbReference type="InterPro" id="IPR012675">
    <property type="entry name" value="Beta-grasp_dom_sf"/>
</dbReference>
<dbReference type="RefSeq" id="WP_310470754.1">
    <property type="nucleotide sequence ID" value="NZ_CP136522.1"/>
</dbReference>
<dbReference type="EMBL" id="CP136522">
    <property type="protein sequence ID" value="WOT06479.1"/>
    <property type="molecule type" value="Genomic_DNA"/>
</dbReference>
<evidence type="ECO:0000256" key="1">
    <source>
        <dbReference type="ARBA" id="ARBA00023075"/>
    </source>
</evidence>
<dbReference type="CDD" id="cd00207">
    <property type="entry name" value="fer2"/>
    <property type="match status" value="1"/>
</dbReference>
<dbReference type="Gene3D" id="2.40.30.10">
    <property type="entry name" value="Translation factors"/>
    <property type="match status" value="1"/>
</dbReference>
<dbReference type="InterPro" id="IPR001433">
    <property type="entry name" value="OxRdtase_FAD/NAD-bd"/>
</dbReference>
<evidence type="ECO:0000259" key="3">
    <source>
        <dbReference type="PROSITE" id="PS51085"/>
    </source>
</evidence>
<dbReference type="Proteomes" id="UP001529491">
    <property type="component" value="Chromosome"/>
</dbReference>
<dbReference type="Pfam" id="PF00111">
    <property type="entry name" value="Fer2"/>
    <property type="match status" value="1"/>
</dbReference>
<dbReference type="SUPFAM" id="SSF54292">
    <property type="entry name" value="2Fe-2S ferredoxin-like"/>
    <property type="match status" value="1"/>
</dbReference>
<dbReference type="InterPro" id="IPR036010">
    <property type="entry name" value="2Fe-2S_ferredoxin-like_sf"/>
</dbReference>
<feature type="domain" description="FAD-binding FR-type" evidence="4">
    <location>
        <begin position="89"/>
        <end position="186"/>
    </location>
</feature>
<keyword evidence="6" id="KW-1185">Reference proteome</keyword>
<dbReference type="PROSITE" id="PS51085">
    <property type="entry name" value="2FE2S_FER_2"/>
    <property type="match status" value="1"/>
</dbReference>
<name>A0ABZ0K3T3_9GAMM</name>
<dbReference type="InterPro" id="IPR050415">
    <property type="entry name" value="MRET"/>
</dbReference>